<dbReference type="RefSeq" id="WP_248655930.1">
    <property type="nucleotide sequence ID" value="NZ_CP096658.1"/>
</dbReference>
<organism evidence="1 2">
    <name type="scientific">Halorussus gelatinilyticus</name>
    <dbReference type="NCBI Taxonomy" id="2937524"/>
    <lineage>
        <taxon>Archaea</taxon>
        <taxon>Methanobacteriati</taxon>
        <taxon>Methanobacteriota</taxon>
        <taxon>Stenosarchaea group</taxon>
        <taxon>Halobacteria</taxon>
        <taxon>Halobacteriales</taxon>
        <taxon>Haladaptataceae</taxon>
        <taxon>Halorussus</taxon>
    </lineage>
</organism>
<evidence type="ECO:0000313" key="2">
    <source>
        <dbReference type="Proteomes" id="UP000830434"/>
    </source>
</evidence>
<dbReference type="Proteomes" id="UP000830434">
    <property type="component" value="Chromosome"/>
</dbReference>
<sequence>MPRFDYPCPDCRTTSNLHGPDCEYEGASWSDIEKAYTDLVAVLSANALPEEALREAVHGRWSSLHKAALDRLVHEQRVMENEEGHLKLLTAEQYKEHVTDPNVEPIKTVARKGSVPGAHDNAVFAMIAWYEMVGLSWNETRERVVDWLRDTGTWTRGGFEEASPQELVNKKRHVYESGYGWKEKAEAAKAVIDRSL</sequence>
<dbReference type="KEGG" id="haxz:M0R88_05355"/>
<reference evidence="1" key="1">
    <citation type="submission" date="2022-04" db="EMBL/GenBank/DDBJ databases">
        <title>Diverse halophilic archaea isolated from saline environments.</title>
        <authorList>
            <person name="Cui H.-L."/>
        </authorList>
    </citation>
    <scope>NUCLEOTIDE SEQUENCE</scope>
    <source>
        <strain evidence="1">XZYJT40</strain>
    </source>
</reference>
<protein>
    <submittedName>
        <fullName evidence="1">Uncharacterized protein</fullName>
    </submittedName>
</protein>
<keyword evidence="2" id="KW-1185">Reference proteome</keyword>
<dbReference type="GeneID" id="72189260"/>
<evidence type="ECO:0000313" key="1">
    <source>
        <dbReference type="EMBL" id="UPW01531.1"/>
    </source>
</evidence>
<dbReference type="InterPro" id="IPR055897">
    <property type="entry name" value="DUF7474"/>
</dbReference>
<dbReference type="Pfam" id="PF24286">
    <property type="entry name" value="DUF7474"/>
    <property type="match status" value="1"/>
</dbReference>
<gene>
    <name evidence="1" type="ORF">M0R88_05355</name>
</gene>
<dbReference type="EMBL" id="CP096658">
    <property type="protein sequence ID" value="UPW01531.1"/>
    <property type="molecule type" value="Genomic_DNA"/>
</dbReference>
<proteinExistence type="predicted"/>
<accession>A0A8U0ILP8</accession>
<name>A0A8U0ILP8_9EURY</name>
<dbReference type="AlphaFoldDB" id="A0A8U0ILP8"/>